<dbReference type="OrthoDB" id="9772484at2"/>
<dbReference type="InterPro" id="IPR052219">
    <property type="entry name" value="Photolyase_Class-2"/>
</dbReference>
<accession>A0A098QYC5</accession>
<comment type="caution">
    <text evidence="15">The sequence shown here is derived from an EMBL/GenBank/DDBJ whole genome shotgun (WGS) entry which is preliminary data.</text>
</comment>
<keyword evidence="10" id="KW-0234">DNA repair</keyword>
<dbReference type="SUPFAM" id="SSF48173">
    <property type="entry name" value="Cryptochrome/photolyase FAD-binding domain"/>
    <property type="match status" value="1"/>
</dbReference>
<feature type="domain" description="Photolyase/cryptochrome alpha/beta" evidence="14">
    <location>
        <begin position="17"/>
        <end position="146"/>
    </location>
</feature>
<dbReference type="InterPro" id="IPR006050">
    <property type="entry name" value="DNA_photolyase_N"/>
</dbReference>
<evidence type="ECO:0000256" key="11">
    <source>
        <dbReference type="ARBA" id="ARBA00023239"/>
    </source>
</evidence>
<dbReference type="Gene3D" id="3.40.50.620">
    <property type="entry name" value="HUPs"/>
    <property type="match status" value="1"/>
</dbReference>
<dbReference type="GO" id="GO:0003677">
    <property type="term" value="F:DNA binding"/>
    <property type="evidence" value="ECO:0007669"/>
    <property type="project" value="UniProtKB-KW"/>
</dbReference>
<dbReference type="InterPro" id="IPR036155">
    <property type="entry name" value="Crypto/Photolyase_N_sf"/>
</dbReference>
<evidence type="ECO:0000256" key="9">
    <source>
        <dbReference type="ARBA" id="ARBA00023125"/>
    </source>
</evidence>
<evidence type="ECO:0000256" key="13">
    <source>
        <dbReference type="ARBA" id="ARBA00033999"/>
    </source>
</evidence>
<keyword evidence="6" id="KW-0285">Flavoprotein</keyword>
<dbReference type="InterPro" id="IPR014729">
    <property type="entry name" value="Rossmann-like_a/b/a_fold"/>
</dbReference>
<dbReference type="PANTHER" id="PTHR10211:SF0">
    <property type="entry name" value="DEOXYRIBODIPYRIMIDINE PHOTO-LYASE"/>
    <property type="match status" value="1"/>
</dbReference>
<sequence>MEQRIRLVNPKPMGDSGPVLYWMQAAQRIRHNYALGYSIELAAKKQVPLVVVFCLTAFPEANLRHYWFMWQGIRETAANLSDLGIPLVIYHGHPEDCIPGLARRLDASAVVTEKAYLRTPRHWRSAIYPALDCQAVEVESEVVVPLHLASTKEAYSAASIRRRVTSMWNHYISDYELPSPAGLPSLGDSLPDRLEEATNARSLQPSSITQPDQLASLLGLSPTPGISPVFQGGATQAQAHLDHFLNTGLHRFAQDRSDPSLGVQSNLSPYLHFGQISPVDAALQASQFWKGPQNRRFNPQLQAVPLEPLDAFLEELIVRRELSFNYVYYNPRYDEYEGLPSWALKTLAEHREDPRPYEYSYQELEAAQTHDPYWNASQREMVITGKMAGYMRMYWGKKILEWTRDPKTAFNTALKLNNTYELDGRDPSSFAGVAWCFGKHDRPWAQRAIFGTVRYMNDRGLERKFNIRDYAGHWNHPNP</sequence>
<evidence type="ECO:0000256" key="2">
    <source>
        <dbReference type="ARBA" id="ARBA00001974"/>
    </source>
</evidence>
<dbReference type="Proteomes" id="UP000029692">
    <property type="component" value="Unassembled WGS sequence"/>
</dbReference>
<dbReference type="GO" id="GO:0000719">
    <property type="term" value="P:photoreactive repair"/>
    <property type="evidence" value="ECO:0007669"/>
    <property type="project" value="TreeGrafter"/>
</dbReference>
<evidence type="ECO:0000256" key="4">
    <source>
        <dbReference type="ARBA" id="ARBA00013149"/>
    </source>
</evidence>
<comment type="cofactor">
    <cofactor evidence="2">
        <name>FAD</name>
        <dbReference type="ChEBI" id="CHEBI:57692"/>
    </cofactor>
</comment>
<dbReference type="Gene3D" id="1.10.579.10">
    <property type="entry name" value="DNA Cyclobutane Dipyrimidine Photolyase, subunit A, domain 3"/>
    <property type="match status" value="1"/>
</dbReference>
<gene>
    <name evidence="15" type="ORF">DC28_07145</name>
</gene>
<evidence type="ECO:0000256" key="12">
    <source>
        <dbReference type="ARBA" id="ARBA00031671"/>
    </source>
</evidence>
<comment type="catalytic activity">
    <reaction evidence="13">
        <text>cyclobutadipyrimidine (in DNA) = 2 pyrimidine residues (in DNA).</text>
        <dbReference type="EC" id="4.1.99.3"/>
    </reaction>
</comment>
<evidence type="ECO:0000256" key="3">
    <source>
        <dbReference type="ARBA" id="ARBA00006409"/>
    </source>
</evidence>
<organism evidence="15 16">
    <name type="scientific">Spirochaeta lutea</name>
    <dbReference type="NCBI Taxonomy" id="1480694"/>
    <lineage>
        <taxon>Bacteria</taxon>
        <taxon>Pseudomonadati</taxon>
        <taxon>Spirochaetota</taxon>
        <taxon>Spirochaetia</taxon>
        <taxon>Spirochaetales</taxon>
        <taxon>Spirochaetaceae</taxon>
        <taxon>Spirochaeta</taxon>
    </lineage>
</organism>
<keyword evidence="8" id="KW-0274">FAD</keyword>
<dbReference type="InterPro" id="IPR036134">
    <property type="entry name" value="Crypto/Photolyase_FAD-like_sf"/>
</dbReference>
<evidence type="ECO:0000256" key="8">
    <source>
        <dbReference type="ARBA" id="ARBA00022827"/>
    </source>
</evidence>
<dbReference type="AlphaFoldDB" id="A0A098QYC5"/>
<evidence type="ECO:0000313" key="16">
    <source>
        <dbReference type="Proteomes" id="UP000029692"/>
    </source>
</evidence>
<keyword evidence="11" id="KW-0456">Lyase</keyword>
<evidence type="ECO:0000256" key="5">
    <source>
        <dbReference type="ARBA" id="ARBA00014046"/>
    </source>
</evidence>
<dbReference type="STRING" id="1480694.DC28_07145"/>
<dbReference type="eggNOG" id="COG0415">
    <property type="taxonomic scope" value="Bacteria"/>
</dbReference>
<protein>
    <recommendedName>
        <fullName evidence="5">Deoxyribodipyrimidine photo-lyase</fullName>
        <ecNumber evidence="4">4.1.99.3</ecNumber>
    </recommendedName>
    <alternativeName>
        <fullName evidence="12">DNA photolyase</fullName>
    </alternativeName>
</protein>
<keyword evidence="7" id="KW-0227">DNA damage</keyword>
<keyword evidence="9" id="KW-0238">DNA-binding</keyword>
<comment type="similarity">
    <text evidence="3">Belongs to the DNA photolyase class-2 family.</text>
</comment>
<reference evidence="15 16" key="1">
    <citation type="submission" date="2014-05" db="EMBL/GenBank/DDBJ databases">
        <title>De novo Genome Sequence of Spirocheata sp.</title>
        <authorList>
            <person name="Shivani Y."/>
            <person name="Subhash Y."/>
            <person name="Tushar L."/>
            <person name="Sasikala C."/>
            <person name="Ramana C.V."/>
        </authorList>
    </citation>
    <scope>NUCLEOTIDE SEQUENCE [LARGE SCALE GENOMIC DNA]</scope>
    <source>
        <strain evidence="15 16">JC230</strain>
    </source>
</reference>
<dbReference type="Gene3D" id="1.25.40.80">
    <property type="match status" value="1"/>
</dbReference>
<dbReference type="SUPFAM" id="SSF52425">
    <property type="entry name" value="Cryptochrome/photolyase, N-terminal domain"/>
    <property type="match status" value="1"/>
</dbReference>
<evidence type="ECO:0000256" key="1">
    <source>
        <dbReference type="ARBA" id="ARBA00001932"/>
    </source>
</evidence>
<dbReference type="FunFam" id="1.10.579.10:FF:000002">
    <property type="entry name" value="Deoxyribodipyrimidine photolyase"/>
    <property type="match status" value="1"/>
</dbReference>
<dbReference type="PANTHER" id="PTHR10211">
    <property type="entry name" value="DEOXYRIBODIPYRIMIDINE PHOTOLYASE"/>
    <property type="match status" value="1"/>
</dbReference>
<evidence type="ECO:0000256" key="6">
    <source>
        <dbReference type="ARBA" id="ARBA00022630"/>
    </source>
</evidence>
<name>A0A098QYC5_9SPIO</name>
<proteinExistence type="inferred from homology"/>
<evidence type="ECO:0000313" key="15">
    <source>
        <dbReference type="EMBL" id="KGE72428.1"/>
    </source>
</evidence>
<comment type="cofactor">
    <cofactor evidence="1">
        <name>(6R)-5,10-methylene-5,6,7,8-tetrahydrofolate</name>
        <dbReference type="ChEBI" id="CHEBI:15636"/>
    </cofactor>
</comment>
<dbReference type="EMBL" id="JNUP01000052">
    <property type="protein sequence ID" value="KGE72428.1"/>
    <property type="molecule type" value="Genomic_DNA"/>
</dbReference>
<evidence type="ECO:0000256" key="7">
    <source>
        <dbReference type="ARBA" id="ARBA00022763"/>
    </source>
</evidence>
<dbReference type="EC" id="4.1.99.3" evidence="4"/>
<dbReference type="RefSeq" id="WP_037547193.1">
    <property type="nucleotide sequence ID" value="NZ_JNUP01000052.1"/>
</dbReference>
<keyword evidence="16" id="KW-1185">Reference proteome</keyword>
<evidence type="ECO:0000256" key="10">
    <source>
        <dbReference type="ARBA" id="ARBA00023204"/>
    </source>
</evidence>
<dbReference type="GO" id="GO:0003904">
    <property type="term" value="F:deoxyribodipyrimidine photo-lyase activity"/>
    <property type="evidence" value="ECO:0007669"/>
    <property type="project" value="UniProtKB-EC"/>
</dbReference>
<evidence type="ECO:0000259" key="14">
    <source>
        <dbReference type="PROSITE" id="PS51645"/>
    </source>
</evidence>
<dbReference type="Pfam" id="PF00875">
    <property type="entry name" value="DNA_photolyase"/>
    <property type="match status" value="1"/>
</dbReference>
<dbReference type="PROSITE" id="PS51645">
    <property type="entry name" value="PHR_CRY_ALPHA_BETA"/>
    <property type="match status" value="1"/>
</dbReference>